<name>A0A6B9JA47_9CAUD</name>
<dbReference type="Proteomes" id="UP000441722">
    <property type="component" value="Segment"/>
</dbReference>
<evidence type="ECO:0000313" key="2">
    <source>
        <dbReference type="Proteomes" id="UP000441722"/>
    </source>
</evidence>
<gene>
    <name evidence="1" type="ORF">Berthold_189</name>
</gene>
<accession>A0A6B9JA47</accession>
<organism evidence="1 2">
    <name type="scientific">Acinetobacter phage vB_AbaM_Berthold</name>
    <dbReference type="NCBI Taxonomy" id="2686290"/>
    <lineage>
        <taxon>Viruses</taxon>
        <taxon>Duplodnaviria</taxon>
        <taxon>Heunggongvirae</taxon>
        <taxon>Uroviricota</taxon>
        <taxon>Caudoviricetes</taxon>
        <taxon>Pantevenvirales</taxon>
        <taxon>Straboviridae</taxon>
        <taxon>Twarogvirinae</taxon>
        <taxon>Lazarusvirus</taxon>
        <taxon>Lazarusvirus berthold</taxon>
    </lineage>
</organism>
<dbReference type="EMBL" id="MN709128">
    <property type="protein sequence ID" value="QGZ15530.1"/>
    <property type="molecule type" value="Genomic_DNA"/>
</dbReference>
<proteinExistence type="predicted"/>
<reference evidence="1 2" key="1">
    <citation type="submission" date="2019-11" db="EMBL/GenBank/DDBJ databases">
        <authorList>
            <person name="Shneider M.M."/>
            <person name="Evseev P.V."/>
            <person name="Timoshina O.Y."/>
            <person name="Mikhailova Y.V."/>
            <person name="Shelenkov A.A."/>
            <person name="Yanushevich Y."/>
            <person name="Shagin D.A."/>
            <person name="Popova A.V."/>
            <person name="Miroshnikov K.A."/>
        </authorList>
    </citation>
    <scope>NUCLEOTIDE SEQUENCE [LARGE SCALE GENOMIC DNA]</scope>
</reference>
<protein>
    <submittedName>
        <fullName evidence="1">Uncharacterized protein</fullName>
    </submittedName>
</protein>
<evidence type="ECO:0000313" key="1">
    <source>
        <dbReference type="EMBL" id="QGZ15530.1"/>
    </source>
</evidence>
<sequence>MVTLPTSIVTINTNGKIFKLEVHNWCQEIILRNKDGKCLAFFLMDLKNL</sequence>
<keyword evidence="2" id="KW-1185">Reference proteome</keyword>